<feature type="region of interest" description="Disordered" evidence="1">
    <location>
        <begin position="158"/>
        <end position="183"/>
    </location>
</feature>
<sequence length="183" mass="21389">MNTEESLNYAINLWKELMDVGHVPARRAVTFFAGLLLKHNKADVCLEILSTVQNQQYTTIRNLKVLTLTKLNRLDDTIPILKSILQIEAGAQVLTFNKDVLDTLGEQLEKENNTELLSEFKHLMKIFEDEKHISDLSLDQQLTSEITTRMWKQDRNQNRFQSSRPFRPRPNLQRQQVTLHDME</sequence>
<accession>A0A0T6B2E5</accession>
<keyword evidence="3" id="KW-1185">Reference proteome</keyword>
<dbReference type="EMBL" id="LJIG01016099">
    <property type="protein sequence ID" value="KRT81619.1"/>
    <property type="molecule type" value="Genomic_DNA"/>
</dbReference>
<name>A0A0T6B2E5_9SCAR</name>
<dbReference type="GO" id="GO:0003723">
    <property type="term" value="F:RNA binding"/>
    <property type="evidence" value="ECO:0007669"/>
    <property type="project" value="TreeGrafter"/>
</dbReference>
<dbReference type="InterPro" id="IPR034629">
    <property type="entry name" value="PTCD2"/>
</dbReference>
<reference evidence="2 3" key="1">
    <citation type="submission" date="2015-09" db="EMBL/GenBank/DDBJ databases">
        <title>Draft genome of the scarab beetle Oryctes borbonicus.</title>
        <authorList>
            <person name="Meyer J.M."/>
            <person name="Markov G.V."/>
            <person name="Baskaran P."/>
            <person name="Herrmann M."/>
            <person name="Sommer R.J."/>
            <person name="Roedelsperger C."/>
        </authorList>
    </citation>
    <scope>NUCLEOTIDE SEQUENCE [LARGE SCALE GENOMIC DNA]</scope>
    <source>
        <strain evidence="2">OB123</strain>
        <tissue evidence="2">Whole animal</tissue>
    </source>
</reference>
<evidence type="ECO:0000256" key="1">
    <source>
        <dbReference type="SAM" id="MobiDB-lite"/>
    </source>
</evidence>
<evidence type="ECO:0000313" key="3">
    <source>
        <dbReference type="Proteomes" id="UP000051574"/>
    </source>
</evidence>
<organism evidence="2 3">
    <name type="scientific">Oryctes borbonicus</name>
    <dbReference type="NCBI Taxonomy" id="1629725"/>
    <lineage>
        <taxon>Eukaryota</taxon>
        <taxon>Metazoa</taxon>
        <taxon>Ecdysozoa</taxon>
        <taxon>Arthropoda</taxon>
        <taxon>Hexapoda</taxon>
        <taxon>Insecta</taxon>
        <taxon>Pterygota</taxon>
        <taxon>Neoptera</taxon>
        <taxon>Endopterygota</taxon>
        <taxon>Coleoptera</taxon>
        <taxon>Polyphaga</taxon>
        <taxon>Scarabaeiformia</taxon>
        <taxon>Scarabaeidae</taxon>
        <taxon>Dynastinae</taxon>
        <taxon>Oryctes</taxon>
    </lineage>
</organism>
<evidence type="ECO:0000313" key="2">
    <source>
        <dbReference type="EMBL" id="KRT81619.1"/>
    </source>
</evidence>
<dbReference type="GO" id="GO:0007005">
    <property type="term" value="P:mitochondrion organization"/>
    <property type="evidence" value="ECO:0007669"/>
    <property type="project" value="TreeGrafter"/>
</dbReference>
<protein>
    <submittedName>
        <fullName evidence="2">Uncharacterized protein</fullName>
    </submittedName>
</protein>
<dbReference type="GO" id="GO:0005739">
    <property type="term" value="C:mitochondrion"/>
    <property type="evidence" value="ECO:0007669"/>
    <property type="project" value="InterPro"/>
</dbReference>
<gene>
    <name evidence="2" type="ORF">AMK59_4963</name>
</gene>
<dbReference type="AlphaFoldDB" id="A0A0T6B2E5"/>
<dbReference type="PANTHER" id="PTHR14700:SF0">
    <property type="entry name" value="PENTATRICOPEPTIDE REPEAT-CONTAINING PROTEIN 2, MITOCHONDRIAL"/>
    <property type="match status" value="1"/>
</dbReference>
<feature type="compositionally biased region" description="Polar residues" evidence="1">
    <location>
        <begin position="172"/>
        <end position="183"/>
    </location>
</feature>
<dbReference type="GO" id="GO:0050684">
    <property type="term" value="P:regulation of mRNA processing"/>
    <property type="evidence" value="ECO:0007669"/>
    <property type="project" value="InterPro"/>
</dbReference>
<dbReference type="OrthoDB" id="6073372at2759"/>
<proteinExistence type="predicted"/>
<comment type="caution">
    <text evidence="2">The sequence shown here is derived from an EMBL/GenBank/DDBJ whole genome shotgun (WGS) entry which is preliminary data.</text>
</comment>
<dbReference type="Proteomes" id="UP000051574">
    <property type="component" value="Unassembled WGS sequence"/>
</dbReference>
<dbReference type="PANTHER" id="PTHR14700">
    <property type="entry name" value="PENTATRICOPEPTIDE REPEAT-CONTAINING PROTEIN 2, MITOCHONDRIAL"/>
    <property type="match status" value="1"/>
</dbReference>